<dbReference type="InterPro" id="IPR000524">
    <property type="entry name" value="Tscrpt_reg_HTH_GntR"/>
</dbReference>
<keyword evidence="6" id="KW-1185">Reference proteome</keyword>
<evidence type="ECO:0000313" key="5">
    <source>
        <dbReference type="EMBL" id="PWJ79101.1"/>
    </source>
</evidence>
<evidence type="ECO:0000256" key="3">
    <source>
        <dbReference type="ARBA" id="ARBA00023163"/>
    </source>
</evidence>
<keyword evidence="1" id="KW-0805">Transcription regulation</keyword>
<sequence>MASGNLLMKMIEYSKIINKRRGEGHLKNDSQFSKLIYEYFLIRFRFNYYKYGDILPTIDKLCQEFGVGAQTVKAALRRLRDEGYISMQSGQFTKVLFRQTKEELAAFIRLYYSGRRAAFSDLYKSSELVFVPMLTEGLRRMDEKDLAYLEQLSICADMDDLFHFYSYTLQKVENPLTINLFLEVSLFLGFPFGKMETDLLFYDNTIVSQRLQTLLAQVRAQDWDSVHQSLLSYQRSDVSLASTYLDQLARRFPAPEQTPFVWRVYRDRPQLCYSLAVRIMHEIYMGEYRETEFLPSYEKMAEKYDVSVSTMRRTVRVLNQAGVAESVNGIGTRIFTVGKRCNEPDFDCPAVRRNLALFAQSFEMIIYSCREASYSMFSSLSKEVLSDLIRQLEEYKNTGKYELSTWQVLICIAKYSPFKGVREIYSKVYGLFLWGYPLKGSFKETSRLDRISEQFNENLTEGLKRKDYCRCSAIVEDLFKKQFPVSEDYLQKCGLRPEELWLSHPICLF</sequence>
<keyword evidence="3" id="KW-0804">Transcription</keyword>
<dbReference type="Gene3D" id="1.10.10.10">
    <property type="entry name" value="Winged helix-like DNA-binding domain superfamily/Winged helix DNA-binding domain"/>
    <property type="match status" value="2"/>
</dbReference>
<dbReference type="Proteomes" id="UP000245412">
    <property type="component" value="Unassembled WGS sequence"/>
</dbReference>
<reference evidence="5 6" key="1">
    <citation type="submission" date="2018-05" db="EMBL/GenBank/DDBJ databases">
        <authorList>
            <person name="Goeker M."/>
            <person name="Huntemann M."/>
            <person name="Clum A."/>
            <person name="Pillay M."/>
            <person name="Palaniappan K."/>
            <person name="Varghese N."/>
            <person name="Mikhailova N."/>
            <person name="Stamatis D."/>
            <person name="Reddy T."/>
            <person name="Daum C."/>
            <person name="Shapiro N."/>
            <person name="Ivanova N."/>
            <person name="Kyrpides N."/>
            <person name="Woyke T."/>
        </authorList>
    </citation>
    <scope>NUCLEOTIDE SEQUENCE [LARGE SCALE GENOMIC DNA]</scope>
    <source>
        <strain evidence="5 6">DSM 26524</strain>
    </source>
</reference>
<dbReference type="GO" id="GO:0045892">
    <property type="term" value="P:negative regulation of DNA-templated transcription"/>
    <property type="evidence" value="ECO:0007669"/>
    <property type="project" value="TreeGrafter"/>
</dbReference>
<feature type="domain" description="HTH gntR-type" evidence="4">
    <location>
        <begin position="30"/>
        <end position="98"/>
    </location>
</feature>
<dbReference type="SMART" id="SM00345">
    <property type="entry name" value="HTH_GNTR"/>
    <property type="match status" value="2"/>
</dbReference>
<accession>A0AB73TA98</accession>
<dbReference type="SUPFAM" id="SSF46785">
    <property type="entry name" value="Winged helix' DNA-binding domain"/>
    <property type="match status" value="2"/>
</dbReference>
<keyword evidence="2 5" id="KW-0238">DNA-binding</keyword>
<evidence type="ECO:0000259" key="4">
    <source>
        <dbReference type="PROSITE" id="PS50949"/>
    </source>
</evidence>
<dbReference type="AlphaFoldDB" id="A0AB73TA98"/>
<dbReference type="GO" id="GO:0003677">
    <property type="term" value="F:DNA binding"/>
    <property type="evidence" value="ECO:0007669"/>
    <property type="project" value="UniProtKB-KW"/>
</dbReference>
<dbReference type="InterPro" id="IPR050679">
    <property type="entry name" value="Bact_HTH_transcr_reg"/>
</dbReference>
<feature type="domain" description="HTH gntR-type" evidence="4">
    <location>
        <begin position="269"/>
        <end position="337"/>
    </location>
</feature>
<gene>
    <name evidence="5" type="ORF">C7383_101478</name>
</gene>
<dbReference type="PANTHER" id="PTHR44846">
    <property type="entry name" value="MANNOSYL-D-GLYCERATE TRANSPORT/METABOLISM SYSTEM REPRESSOR MNGR-RELATED"/>
    <property type="match status" value="1"/>
</dbReference>
<name>A0AB73TA98_9FIRM</name>
<dbReference type="InterPro" id="IPR036388">
    <property type="entry name" value="WH-like_DNA-bd_sf"/>
</dbReference>
<comment type="caution">
    <text evidence="5">The sequence shown here is derived from an EMBL/GenBank/DDBJ whole genome shotgun (WGS) entry which is preliminary data.</text>
</comment>
<dbReference type="PROSITE" id="PS50949">
    <property type="entry name" value="HTH_GNTR"/>
    <property type="match status" value="2"/>
</dbReference>
<proteinExistence type="predicted"/>
<protein>
    <submittedName>
        <fullName evidence="5">DNA-binding FadR family transcriptional regulator</fullName>
    </submittedName>
</protein>
<dbReference type="EMBL" id="QGGY01000001">
    <property type="protein sequence ID" value="PWJ79101.1"/>
    <property type="molecule type" value="Genomic_DNA"/>
</dbReference>
<dbReference type="GO" id="GO:0003700">
    <property type="term" value="F:DNA-binding transcription factor activity"/>
    <property type="evidence" value="ECO:0007669"/>
    <property type="project" value="InterPro"/>
</dbReference>
<dbReference type="Pfam" id="PF00392">
    <property type="entry name" value="GntR"/>
    <property type="match status" value="2"/>
</dbReference>
<evidence type="ECO:0000256" key="2">
    <source>
        <dbReference type="ARBA" id="ARBA00023125"/>
    </source>
</evidence>
<dbReference type="PANTHER" id="PTHR44846:SF17">
    <property type="entry name" value="GNTR-FAMILY TRANSCRIPTIONAL REGULATOR"/>
    <property type="match status" value="1"/>
</dbReference>
<dbReference type="InterPro" id="IPR036390">
    <property type="entry name" value="WH_DNA-bd_sf"/>
</dbReference>
<organism evidence="5 6">
    <name type="scientific">Murimonas intestini</name>
    <dbReference type="NCBI Taxonomy" id="1337051"/>
    <lineage>
        <taxon>Bacteria</taxon>
        <taxon>Bacillati</taxon>
        <taxon>Bacillota</taxon>
        <taxon>Clostridia</taxon>
        <taxon>Lachnospirales</taxon>
        <taxon>Lachnospiraceae</taxon>
        <taxon>Murimonas</taxon>
    </lineage>
</organism>
<evidence type="ECO:0000313" key="6">
    <source>
        <dbReference type="Proteomes" id="UP000245412"/>
    </source>
</evidence>
<evidence type="ECO:0000256" key="1">
    <source>
        <dbReference type="ARBA" id="ARBA00023015"/>
    </source>
</evidence>